<evidence type="ECO:0000256" key="3">
    <source>
        <dbReference type="ARBA" id="ARBA00022692"/>
    </source>
</evidence>
<keyword evidence="5 8" id="KW-0472">Membrane</keyword>
<feature type="transmembrane region" description="Helical" evidence="8">
    <location>
        <begin position="273"/>
        <end position="295"/>
    </location>
</feature>
<keyword evidence="7 8" id="KW-0807">Transducer</keyword>
<organism evidence="9 10">
    <name type="scientific">Diploptera punctata</name>
    <name type="common">Pacific beetle cockroach</name>
    <dbReference type="NCBI Taxonomy" id="6984"/>
    <lineage>
        <taxon>Eukaryota</taxon>
        <taxon>Metazoa</taxon>
        <taxon>Ecdysozoa</taxon>
        <taxon>Arthropoda</taxon>
        <taxon>Hexapoda</taxon>
        <taxon>Insecta</taxon>
        <taxon>Pterygota</taxon>
        <taxon>Neoptera</taxon>
        <taxon>Polyneoptera</taxon>
        <taxon>Dictyoptera</taxon>
        <taxon>Blattodea</taxon>
        <taxon>Blaberoidea</taxon>
        <taxon>Blaberidae</taxon>
        <taxon>Diplopterinae</taxon>
        <taxon>Diploptera</taxon>
    </lineage>
</organism>
<dbReference type="GO" id="GO:0007165">
    <property type="term" value="P:signal transduction"/>
    <property type="evidence" value="ECO:0007669"/>
    <property type="project" value="UniProtKB-KW"/>
</dbReference>
<gene>
    <name evidence="9" type="ORF">L9F63_023059</name>
</gene>
<evidence type="ECO:0000256" key="4">
    <source>
        <dbReference type="ARBA" id="ARBA00022989"/>
    </source>
</evidence>
<proteinExistence type="inferred from homology"/>
<dbReference type="AlphaFoldDB" id="A0AAD7ZLI1"/>
<evidence type="ECO:0000256" key="2">
    <source>
        <dbReference type="ARBA" id="ARBA00022475"/>
    </source>
</evidence>
<feature type="transmembrane region" description="Helical" evidence="8">
    <location>
        <begin position="247"/>
        <end position="266"/>
    </location>
</feature>
<feature type="transmembrane region" description="Helical" evidence="8">
    <location>
        <begin position="150"/>
        <end position="168"/>
    </location>
</feature>
<feature type="transmembrane region" description="Helical" evidence="8">
    <location>
        <begin position="353"/>
        <end position="373"/>
    </location>
</feature>
<feature type="transmembrane region" description="Helical" evidence="8">
    <location>
        <begin position="49"/>
        <end position="71"/>
    </location>
</feature>
<dbReference type="InterPro" id="IPR013604">
    <property type="entry name" value="7TM_chemorcpt"/>
</dbReference>
<evidence type="ECO:0000256" key="7">
    <source>
        <dbReference type="ARBA" id="ARBA00023224"/>
    </source>
</evidence>
<protein>
    <recommendedName>
        <fullName evidence="8">Gustatory receptor</fullName>
    </recommendedName>
</protein>
<dbReference type="GO" id="GO:0043025">
    <property type="term" value="C:neuronal cell body"/>
    <property type="evidence" value="ECO:0007669"/>
    <property type="project" value="TreeGrafter"/>
</dbReference>
<keyword evidence="4 8" id="KW-1133">Transmembrane helix</keyword>
<feature type="transmembrane region" description="Helical" evidence="8">
    <location>
        <begin position="83"/>
        <end position="103"/>
    </location>
</feature>
<evidence type="ECO:0000256" key="6">
    <source>
        <dbReference type="ARBA" id="ARBA00023170"/>
    </source>
</evidence>
<comment type="caution">
    <text evidence="9">The sequence shown here is derived from an EMBL/GenBank/DDBJ whole genome shotgun (WGS) entry which is preliminary data.</text>
</comment>
<dbReference type="GO" id="GO:0008049">
    <property type="term" value="P:male courtship behavior"/>
    <property type="evidence" value="ECO:0007669"/>
    <property type="project" value="TreeGrafter"/>
</dbReference>
<dbReference type="GO" id="GO:0005886">
    <property type="term" value="C:plasma membrane"/>
    <property type="evidence" value="ECO:0007669"/>
    <property type="project" value="UniProtKB-SubCell"/>
</dbReference>
<dbReference type="PANTHER" id="PTHR21143">
    <property type="entry name" value="INVERTEBRATE GUSTATORY RECEPTOR"/>
    <property type="match status" value="1"/>
</dbReference>
<evidence type="ECO:0000256" key="5">
    <source>
        <dbReference type="ARBA" id="ARBA00023136"/>
    </source>
</evidence>
<dbReference type="GO" id="GO:0030425">
    <property type="term" value="C:dendrite"/>
    <property type="evidence" value="ECO:0007669"/>
    <property type="project" value="TreeGrafter"/>
</dbReference>
<dbReference type="PANTHER" id="PTHR21143:SF133">
    <property type="entry name" value="GUSTATORY AND PHEROMONE RECEPTOR 32A-RELATED"/>
    <property type="match status" value="1"/>
</dbReference>
<dbReference type="Proteomes" id="UP001233999">
    <property type="component" value="Unassembled WGS sequence"/>
</dbReference>
<keyword evidence="3 8" id="KW-0812">Transmembrane</keyword>
<dbReference type="GO" id="GO:0030424">
    <property type="term" value="C:axon"/>
    <property type="evidence" value="ECO:0007669"/>
    <property type="project" value="TreeGrafter"/>
</dbReference>
<comment type="caution">
    <text evidence="8">Lacks conserved residue(s) required for the propagation of feature annotation.</text>
</comment>
<keyword evidence="10" id="KW-1185">Reference proteome</keyword>
<dbReference type="GO" id="GO:0050909">
    <property type="term" value="P:sensory perception of taste"/>
    <property type="evidence" value="ECO:0007669"/>
    <property type="project" value="InterPro"/>
</dbReference>
<dbReference type="GO" id="GO:0007635">
    <property type="term" value="P:chemosensory behavior"/>
    <property type="evidence" value="ECO:0007669"/>
    <property type="project" value="TreeGrafter"/>
</dbReference>
<evidence type="ECO:0000256" key="8">
    <source>
        <dbReference type="RuleBase" id="RU363108"/>
    </source>
</evidence>
<dbReference type="Pfam" id="PF08395">
    <property type="entry name" value="7tm_7"/>
    <property type="match status" value="1"/>
</dbReference>
<evidence type="ECO:0000313" key="9">
    <source>
        <dbReference type="EMBL" id="KAJ9582600.1"/>
    </source>
</evidence>
<dbReference type="EMBL" id="JASPKZ010007790">
    <property type="protein sequence ID" value="KAJ9582600.1"/>
    <property type="molecule type" value="Genomic_DNA"/>
</dbReference>
<name>A0AAD7ZLI1_DIPPU</name>
<keyword evidence="6 8" id="KW-0675">Receptor</keyword>
<comment type="subcellular location">
    <subcellularLocation>
        <location evidence="1 8">Cell membrane</location>
        <topology evidence="1 8">Multi-pass membrane protein</topology>
    </subcellularLocation>
</comment>
<reference evidence="9" key="1">
    <citation type="journal article" date="2023" name="IScience">
        <title>Live-bearing cockroach genome reveals convergent evolutionary mechanisms linked to viviparity in insects and beyond.</title>
        <authorList>
            <person name="Fouks B."/>
            <person name="Harrison M.C."/>
            <person name="Mikhailova A.A."/>
            <person name="Marchal E."/>
            <person name="English S."/>
            <person name="Carruthers M."/>
            <person name="Jennings E.C."/>
            <person name="Chiamaka E.L."/>
            <person name="Frigard R.A."/>
            <person name="Pippel M."/>
            <person name="Attardo G.M."/>
            <person name="Benoit J.B."/>
            <person name="Bornberg-Bauer E."/>
            <person name="Tobe S.S."/>
        </authorList>
    </citation>
    <scope>NUCLEOTIDE SEQUENCE</scope>
    <source>
        <strain evidence="9">Stay&amp;Tobe</strain>
    </source>
</reference>
<comment type="similarity">
    <text evidence="8">Belongs to the insect chemoreceptor superfamily. Gustatory receptor (GR) family.</text>
</comment>
<evidence type="ECO:0000256" key="1">
    <source>
        <dbReference type="ARBA" id="ARBA00004651"/>
    </source>
</evidence>
<comment type="function">
    <text evidence="8">Gustatory receptor which mediates acceptance or avoidance behavior, depending on its substrates.</text>
</comment>
<keyword evidence="2 8" id="KW-1003">Cell membrane</keyword>
<accession>A0AAD7ZLI1</accession>
<sequence length="374" mass="43494">MPFVKSLDVLSEIKHIHAMCRFLGLAPYTITKIHFSGRVTINYNIRNNFWTSVLSLITAFVLFIGNMMSFIYDTHLARHSVSYSINLYICIPLVFTVASVGILTNLTVNKNKMAEFLAKISYIDIKLNKLTRPVIFSHWRCKTYLDNSDILVFIFVVLPYYVFDAWIWNSDIRMTFLIYSIRYGQVLDMALMLHYCKCVGIIHKRLSVLNKYTLQIQPSHFVIHHLRNLFGEICEVVDILNSMYGPVLLLELIKVCLVLVNLIPFLRLLEISLLKAVSLIFWKIMAISELIYIVVTCQTTIFKLQKLIQSIHRVCYLRHTLSVDAFQQLTFYFEQISTCDLKFTVCGLFKLDYSFLCSVLGSLVTYTIILFQFK</sequence>
<evidence type="ECO:0000313" key="10">
    <source>
        <dbReference type="Proteomes" id="UP001233999"/>
    </source>
</evidence>
<reference evidence="9" key="2">
    <citation type="submission" date="2023-05" db="EMBL/GenBank/DDBJ databases">
        <authorList>
            <person name="Fouks B."/>
        </authorList>
    </citation>
    <scope>NUCLEOTIDE SEQUENCE</scope>
    <source>
        <strain evidence="9">Stay&amp;Tobe</strain>
        <tissue evidence="9">Testes</tissue>
    </source>
</reference>